<evidence type="ECO:0000313" key="3">
    <source>
        <dbReference type="EMBL" id="MCC3299671.1"/>
    </source>
</evidence>
<dbReference type="RefSeq" id="WP_227897657.1">
    <property type="nucleotide sequence ID" value="NZ_CP099467.1"/>
</dbReference>
<feature type="compositionally biased region" description="Basic residues" evidence="1">
    <location>
        <begin position="245"/>
        <end position="260"/>
    </location>
</feature>
<feature type="transmembrane region" description="Helical" evidence="2">
    <location>
        <begin position="85"/>
        <end position="106"/>
    </location>
</feature>
<feature type="transmembrane region" description="Helical" evidence="2">
    <location>
        <begin position="186"/>
        <end position="205"/>
    </location>
</feature>
<proteinExistence type="predicted"/>
<comment type="caution">
    <text evidence="3">The sequence shown here is derived from an EMBL/GenBank/DDBJ whole genome shotgun (WGS) entry which is preliminary data.</text>
</comment>
<feature type="transmembrane region" description="Helical" evidence="2">
    <location>
        <begin position="127"/>
        <end position="149"/>
    </location>
</feature>
<feature type="transmembrane region" description="Helical" evidence="2">
    <location>
        <begin position="61"/>
        <end position="79"/>
    </location>
</feature>
<gene>
    <name evidence="3" type="ORF">LJ757_17900</name>
</gene>
<keyword evidence="2" id="KW-1133">Transmembrane helix</keyword>
<keyword evidence="4" id="KW-1185">Reference proteome</keyword>
<keyword evidence="2" id="KW-0472">Membrane</keyword>
<sequence>MSRKWDSDPRYFSALTILFAASVTVLVFGGKFSAAALFFGVGALYGALLTRVVSRSGRASYAMYCAFSLMFIVLAGLQSDLGVPAAGPMMMGFSAGLSGAVSKWTGKDAGTRVKVKRVRDADGGYPGGWKVALINALCAAALLCFPLVFLGDGAAPGTIAWSTLIGFAGGWVLFRFGKTMQVRSLTLFALFFALLPAMIVAGLYGYGPAPIIAGFGLMAGALIGGRYWTGERLGAPRPPFAGQGNRRRRKKKARKPPARA</sequence>
<feature type="transmembrane region" description="Helical" evidence="2">
    <location>
        <begin position="12"/>
        <end position="29"/>
    </location>
</feature>
<organism evidence="3 4">
    <name type="scientific">Arthrobacter caoxuetaonis</name>
    <dbReference type="NCBI Taxonomy" id="2886935"/>
    <lineage>
        <taxon>Bacteria</taxon>
        <taxon>Bacillati</taxon>
        <taxon>Actinomycetota</taxon>
        <taxon>Actinomycetes</taxon>
        <taxon>Micrococcales</taxon>
        <taxon>Micrococcaceae</taxon>
        <taxon>Arthrobacter</taxon>
    </lineage>
</organism>
<feature type="transmembrane region" description="Helical" evidence="2">
    <location>
        <begin position="211"/>
        <end position="229"/>
    </location>
</feature>
<dbReference type="EMBL" id="JAJFZV010000020">
    <property type="protein sequence ID" value="MCC3299671.1"/>
    <property type="molecule type" value="Genomic_DNA"/>
</dbReference>
<evidence type="ECO:0000313" key="4">
    <source>
        <dbReference type="Proteomes" id="UP001139158"/>
    </source>
</evidence>
<reference evidence="3" key="1">
    <citation type="submission" date="2021-10" db="EMBL/GenBank/DDBJ databases">
        <title>Novel species in genus Arthrobacter.</title>
        <authorList>
            <person name="Liu Y."/>
        </authorList>
    </citation>
    <scope>NUCLEOTIDE SEQUENCE</scope>
    <source>
        <strain evidence="3">Zg-Y453</strain>
    </source>
</reference>
<evidence type="ECO:0000256" key="1">
    <source>
        <dbReference type="SAM" id="MobiDB-lite"/>
    </source>
</evidence>
<protein>
    <submittedName>
        <fullName evidence="3">Uncharacterized protein</fullName>
    </submittedName>
</protein>
<feature type="region of interest" description="Disordered" evidence="1">
    <location>
        <begin position="234"/>
        <end position="260"/>
    </location>
</feature>
<feature type="transmembrane region" description="Helical" evidence="2">
    <location>
        <begin position="35"/>
        <end position="54"/>
    </location>
</feature>
<name>A0A9X1MHE8_9MICC</name>
<dbReference type="AlphaFoldDB" id="A0A9X1MHE8"/>
<feature type="transmembrane region" description="Helical" evidence="2">
    <location>
        <begin position="155"/>
        <end position="174"/>
    </location>
</feature>
<keyword evidence="2" id="KW-0812">Transmembrane</keyword>
<accession>A0A9X1MHE8</accession>
<dbReference type="Proteomes" id="UP001139158">
    <property type="component" value="Unassembled WGS sequence"/>
</dbReference>
<evidence type="ECO:0000256" key="2">
    <source>
        <dbReference type="SAM" id="Phobius"/>
    </source>
</evidence>